<name>A0A9W7STT3_9PEZI</name>
<sequence>MLLLPTVLLANYAIATNFIAHKGTCDNRGDQVGNLAFTAIADPEEADSYDSGCFTIDGTVAGHSVAFYYKPPNYAASSCSGYAYHDNQCSKGEQAYAITGRTVCWDYNGVWSMKVKC</sequence>
<gene>
    <name evidence="2" type="ORF">Tdes44962_MAKER09363</name>
</gene>
<dbReference type="EMBL" id="RIBY02001623">
    <property type="protein sequence ID" value="KAH9828372.1"/>
    <property type="molecule type" value="Genomic_DNA"/>
</dbReference>
<reference evidence="2 3" key="1">
    <citation type="journal article" date="2018" name="IMA Fungus">
        <title>IMA Genome-F 10: Nine draft genome sequences of Claviceps purpurea s.lat., including C. arundinis, C. humidiphila, and C. cf. spartinae, pseudomolecules for the pitch canker pathogen Fusarium circinatum, draft genome of Davidsoniella eucalypti, Grosmannia galeiformis, Quambalaria eucalypti, and Teratosphaeria destructans.</title>
        <authorList>
            <person name="Wingfield B.D."/>
            <person name="Liu M."/>
            <person name="Nguyen H.D."/>
            <person name="Lane F.A."/>
            <person name="Morgan S.W."/>
            <person name="De Vos L."/>
            <person name="Wilken P.M."/>
            <person name="Duong T.A."/>
            <person name="Aylward J."/>
            <person name="Coetzee M.P."/>
            <person name="Dadej K."/>
            <person name="De Beer Z.W."/>
            <person name="Findlay W."/>
            <person name="Havenga M."/>
            <person name="Kolarik M."/>
            <person name="Menzies J.G."/>
            <person name="Naidoo K."/>
            <person name="Pochopski O."/>
            <person name="Shoukouhi P."/>
            <person name="Santana Q.C."/>
            <person name="Seifert K.A."/>
            <person name="Soal N."/>
            <person name="Steenkamp E.T."/>
            <person name="Tatham C.T."/>
            <person name="van der Nest M.A."/>
            <person name="Wingfield M.J."/>
        </authorList>
    </citation>
    <scope>NUCLEOTIDE SEQUENCE [LARGE SCALE GENOMIC DNA]</scope>
    <source>
        <strain evidence="2">CMW44962</strain>
    </source>
</reference>
<reference evidence="2 3" key="2">
    <citation type="journal article" date="2021" name="Curr. Genet.">
        <title>Genetic response to nitrogen starvation in the aggressive Eucalyptus foliar pathogen Teratosphaeria destructans.</title>
        <authorList>
            <person name="Havenga M."/>
            <person name="Wingfield B.D."/>
            <person name="Wingfield M.J."/>
            <person name="Dreyer L.L."/>
            <person name="Roets F."/>
            <person name="Aylward J."/>
        </authorList>
    </citation>
    <scope>NUCLEOTIDE SEQUENCE [LARGE SCALE GENOMIC DNA]</scope>
    <source>
        <strain evidence="2">CMW44962</strain>
    </source>
</reference>
<keyword evidence="3" id="KW-1185">Reference proteome</keyword>
<keyword evidence="1" id="KW-0732">Signal</keyword>
<proteinExistence type="predicted"/>
<comment type="caution">
    <text evidence="2">The sequence shown here is derived from an EMBL/GenBank/DDBJ whole genome shotgun (WGS) entry which is preliminary data.</text>
</comment>
<accession>A0A9W7STT3</accession>
<evidence type="ECO:0000313" key="3">
    <source>
        <dbReference type="Proteomes" id="UP001138500"/>
    </source>
</evidence>
<evidence type="ECO:0000256" key="1">
    <source>
        <dbReference type="SAM" id="SignalP"/>
    </source>
</evidence>
<feature type="signal peptide" evidence="1">
    <location>
        <begin position="1"/>
        <end position="15"/>
    </location>
</feature>
<evidence type="ECO:0008006" key="4">
    <source>
        <dbReference type="Google" id="ProtNLM"/>
    </source>
</evidence>
<dbReference type="AlphaFoldDB" id="A0A9W7STT3"/>
<dbReference type="Proteomes" id="UP001138500">
    <property type="component" value="Unassembled WGS sequence"/>
</dbReference>
<feature type="chain" id="PRO_5040822464" description="Small secreted protein" evidence="1">
    <location>
        <begin position="16"/>
        <end position="117"/>
    </location>
</feature>
<evidence type="ECO:0000313" key="2">
    <source>
        <dbReference type="EMBL" id="KAH9828372.1"/>
    </source>
</evidence>
<organism evidence="2 3">
    <name type="scientific">Teratosphaeria destructans</name>
    <dbReference type="NCBI Taxonomy" id="418781"/>
    <lineage>
        <taxon>Eukaryota</taxon>
        <taxon>Fungi</taxon>
        <taxon>Dikarya</taxon>
        <taxon>Ascomycota</taxon>
        <taxon>Pezizomycotina</taxon>
        <taxon>Dothideomycetes</taxon>
        <taxon>Dothideomycetidae</taxon>
        <taxon>Mycosphaerellales</taxon>
        <taxon>Teratosphaeriaceae</taxon>
        <taxon>Teratosphaeria</taxon>
    </lineage>
</organism>
<protein>
    <recommendedName>
        <fullName evidence="4">Small secreted protein</fullName>
    </recommendedName>
</protein>